<proteinExistence type="predicted"/>
<name>A0A6M6E4Z4_PRIMG</name>
<evidence type="ECO:0000259" key="2">
    <source>
        <dbReference type="Pfam" id="PF07811"/>
    </source>
</evidence>
<accession>A0A6M6E4Z4</accession>
<protein>
    <recommendedName>
        <fullName evidence="2">TadE-like domain-containing protein</fullName>
    </recommendedName>
</protein>
<keyword evidence="3" id="KW-0614">Plasmid</keyword>
<dbReference type="Proteomes" id="UP000501076">
    <property type="component" value="Plasmid pFDU301A"/>
</dbReference>
<evidence type="ECO:0000313" key="3">
    <source>
        <dbReference type="EMBL" id="QJX80636.1"/>
    </source>
</evidence>
<reference evidence="3 4" key="1">
    <citation type="submission" date="2019-10" db="EMBL/GenBank/DDBJ databases">
        <title>Complete genome sequences for adaption low water activity.</title>
        <authorList>
            <person name="Zhao L."/>
            <person name="Zhong J."/>
        </authorList>
    </citation>
    <scope>NUCLEOTIDE SEQUENCE [LARGE SCALE GENOMIC DNA]</scope>
    <source>
        <strain evidence="3 4">FDU301</strain>
        <plasmid evidence="4">pfdu301a</plasmid>
    </source>
</reference>
<keyword evidence="1" id="KW-0812">Transmembrane</keyword>
<feature type="domain" description="TadE-like" evidence="2">
    <location>
        <begin position="8"/>
        <end position="49"/>
    </location>
</feature>
<keyword evidence="1" id="KW-1133">Transmembrane helix</keyword>
<evidence type="ECO:0000256" key="1">
    <source>
        <dbReference type="SAM" id="Phobius"/>
    </source>
</evidence>
<keyword evidence="1" id="KW-0472">Membrane</keyword>
<sequence length="188" mass="21360">MNKFRKKGQIFIEYLIVLPLMIISLWLILQLIIYVYANNQVDHAADAGASIVAEELRGTTATLDTMSNKAEIIDDLYVRLNQSLNNNGFVLFNKDYDGNNLTLDNFNKYIEDETNCQSALQDVNNTRTLCVFTKSVTVNGRNHEQMIVRVKVPFMIIGNFVPGLKDKVFLYGNGAATKDISGRFQYYN</sequence>
<feature type="transmembrane region" description="Helical" evidence="1">
    <location>
        <begin position="12"/>
        <end position="37"/>
    </location>
</feature>
<dbReference type="Pfam" id="PF07811">
    <property type="entry name" value="TadE"/>
    <property type="match status" value="1"/>
</dbReference>
<dbReference type="AlphaFoldDB" id="A0A6M6E4Z4"/>
<organism evidence="3 4">
    <name type="scientific">Priestia megaterium</name>
    <name type="common">Bacillus megaterium</name>
    <dbReference type="NCBI Taxonomy" id="1404"/>
    <lineage>
        <taxon>Bacteria</taxon>
        <taxon>Bacillati</taxon>
        <taxon>Bacillota</taxon>
        <taxon>Bacilli</taxon>
        <taxon>Bacillales</taxon>
        <taxon>Bacillaceae</taxon>
        <taxon>Priestia</taxon>
    </lineage>
</organism>
<dbReference type="RefSeq" id="WP_171778631.1">
    <property type="nucleotide sequence ID" value="NZ_CP045273.1"/>
</dbReference>
<gene>
    <name evidence="3" type="ORF">FDZ14_31595</name>
</gene>
<dbReference type="InterPro" id="IPR012495">
    <property type="entry name" value="TadE-like_dom"/>
</dbReference>
<evidence type="ECO:0000313" key="4">
    <source>
        <dbReference type="Proteomes" id="UP000501076"/>
    </source>
</evidence>
<dbReference type="EMBL" id="CP045273">
    <property type="protein sequence ID" value="QJX80636.1"/>
    <property type="molecule type" value="Genomic_DNA"/>
</dbReference>
<geneLocation type="plasmid" evidence="4">
    <name>pfdu301a</name>
</geneLocation>